<organism evidence="1 2">
    <name type="scientific">Lichtheimia ornata</name>
    <dbReference type="NCBI Taxonomy" id="688661"/>
    <lineage>
        <taxon>Eukaryota</taxon>
        <taxon>Fungi</taxon>
        <taxon>Fungi incertae sedis</taxon>
        <taxon>Mucoromycota</taxon>
        <taxon>Mucoromycotina</taxon>
        <taxon>Mucoromycetes</taxon>
        <taxon>Mucorales</taxon>
        <taxon>Lichtheimiaceae</taxon>
        <taxon>Lichtheimia</taxon>
    </lineage>
</organism>
<dbReference type="EMBL" id="JARTCD010000099">
    <property type="protein sequence ID" value="KAJ8652606.1"/>
    <property type="molecule type" value="Genomic_DNA"/>
</dbReference>
<evidence type="ECO:0000313" key="2">
    <source>
        <dbReference type="Proteomes" id="UP001234581"/>
    </source>
</evidence>
<name>A0AAD7UT25_9FUNG</name>
<dbReference type="Gene3D" id="3.80.10.10">
    <property type="entry name" value="Ribonuclease Inhibitor"/>
    <property type="match status" value="1"/>
</dbReference>
<dbReference type="AlphaFoldDB" id="A0AAD7UT25"/>
<dbReference type="InterPro" id="IPR011990">
    <property type="entry name" value="TPR-like_helical_dom_sf"/>
</dbReference>
<proteinExistence type="predicted"/>
<accession>A0AAD7UT25</accession>
<evidence type="ECO:0000313" key="1">
    <source>
        <dbReference type="EMBL" id="KAJ8652606.1"/>
    </source>
</evidence>
<dbReference type="Proteomes" id="UP001234581">
    <property type="component" value="Unassembled WGS sequence"/>
</dbReference>
<dbReference type="SUPFAM" id="SSF48452">
    <property type="entry name" value="TPR-like"/>
    <property type="match status" value="1"/>
</dbReference>
<dbReference type="GeneID" id="83219151"/>
<keyword evidence="2" id="KW-1185">Reference proteome</keyword>
<dbReference type="RefSeq" id="XP_058337520.1">
    <property type="nucleotide sequence ID" value="XM_058491715.1"/>
</dbReference>
<dbReference type="Gene3D" id="1.25.40.10">
    <property type="entry name" value="Tetratricopeptide repeat domain"/>
    <property type="match status" value="1"/>
</dbReference>
<comment type="caution">
    <text evidence="1">The sequence shown here is derived from an EMBL/GenBank/DDBJ whole genome shotgun (WGS) entry which is preliminary data.</text>
</comment>
<sequence>MQDLFWVNLSQPIPLTATHHPCDSIVTDSTLRIRECLTRLTSLLEERSLALLKCAHFDTALRDTNAILKLDPTRALGYLLQGKLYAYYGQQQKAIEVFDQGLTMARGTDDGEQQRNQQQLLTAKADAELMQQKGVDFISKLPLDVVSTSIVPLLMDDEKWNLRKPCPYLQVSKCWRERFARGKLCYVIDDNEPYPAQVVSLCDNVHSMEICNNNPHEGYGVLGQLSTLRRMWVARISPINESNFLSCLRKVGASLHDLEIWLTQGAMLNVRDIMERCPHLSRLITYQVSSADLLSTLHPYPHFMRPMPSLVTLELCELRHPVNHQHALSLLQHYPSLQSLTLYPCHDSDLLPMIHQHCPSLQYLVISTQSSIVPPPPRQRKDNQHGLRSIFVQDENAQYYNIEDIRQCMMTHNATLESVTILVGTLRDDPDPPTALQFPQLRYLSYAFSERHGPPLFGWWMPYHTPILEHVELTNDTLRRSPSLREALCSMVRIRTLGIHAAHGDIQPLLQLIETMEHHGCLEQLVISPASLPMRDDTMRRIISKLTHLKRLSLGKRVITSRHELFNYVMLHLATRCHHLCELDIQADTAGLNTGLLVLSTLDHLERIALSAMDLSTHGIMALEKFPRLRHLILYGTRNPELKHELERLRQTHPQLKISWRDI</sequence>
<reference evidence="1 2" key="1">
    <citation type="submission" date="2023-03" db="EMBL/GenBank/DDBJ databases">
        <title>Genome sequence of Lichtheimia ornata CBS 291.66.</title>
        <authorList>
            <person name="Mohabir J.T."/>
            <person name="Shea T.P."/>
            <person name="Kurbessoian T."/>
            <person name="Berby B."/>
            <person name="Fontaine J."/>
            <person name="Livny J."/>
            <person name="Gnirke A."/>
            <person name="Stajich J.E."/>
            <person name="Cuomo C.A."/>
        </authorList>
    </citation>
    <scope>NUCLEOTIDE SEQUENCE [LARGE SCALE GENOMIC DNA]</scope>
    <source>
        <strain evidence="1">CBS 291.66</strain>
    </source>
</reference>
<dbReference type="SUPFAM" id="SSF52047">
    <property type="entry name" value="RNI-like"/>
    <property type="match status" value="1"/>
</dbReference>
<gene>
    <name evidence="1" type="ORF">O0I10_011752</name>
</gene>
<dbReference type="InterPro" id="IPR032675">
    <property type="entry name" value="LRR_dom_sf"/>
</dbReference>
<protein>
    <submittedName>
        <fullName evidence="1">Uncharacterized protein</fullName>
    </submittedName>
</protein>